<evidence type="ECO:0000313" key="3">
    <source>
        <dbReference type="Proteomes" id="UP000675121"/>
    </source>
</evidence>
<evidence type="ECO:0000256" key="1">
    <source>
        <dbReference type="SAM" id="MobiDB-lite"/>
    </source>
</evidence>
<keyword evidence="3" id="KW-1185">Reference proteome</keyword>
<feature type="region of interest" description="Disordered" evidence="1">
    <location>
        <begin position="59"/>
        <end position="95"/>
    </location>
</feature>
<name>A0A9N8R5U7_9BURK</name>
<organism evidence="2 3">
    <name type="scientific">Paraburkholderia domus</name>
    <dbReference type="NCBI Taxonomy" id="2793075"/>
    <lineage>
        <taxon>Bacteria</taxon>
        <taxon>Pseudomonadati</taxon>
        <taxon>Pseudomonadota</taxon>
        <taxon>Betaproteobacteria</taxon>
        <taxon>Burkholderiales</taxon>
        <taxon>Burkholderiaceae</taxon>
        <taxon>Paraburkholderia</taxon>
    </lineage>
</organism>
<accession>A0A9N8R5U7</accession>
<dbReference type="Proteomes" id="UP000675121">
    <property type="component" value="Unassembled WGS sequence"/>
</dbReference>
<comment type="caution">
    <text evidence="2">The sequence shown here is derived from an EMBL/GenBank/DDBJ whole genome shotgun (WGS) entry which is preliminary data.</text>
</comment>
<protein>
    <submittedName>
        <fullName evidence="2">Uncharacterized protein</fullName>
    </submittedName>
</protein>
<dbReference type="EMBL" id="CAJNAS010000036">
    <property type="protein sequence ID" value="CAE6964339.1"/>
    <property type="molecule type" value="Genomic_DNA"/>
</dbReference>
<gene>
    <name evidence="2" type="ORF">R70211_07216</name>
</gene>
<dbReference type="AlphaFoldDB" id="A0A9N8R5U7"/>
<sequence length="95" mass="10071">MQIGVPAETRSHETRVTAFALEAAPSTTRAQRVDVLSSQANIEGNKAVLIIAGSLVGSSGVEGADGHAGREWHRREGRESPRGRTDAGTHERAAR</sequence>
<dbReference type="Gene3D" id="3.40.50.720">
    <property type="entry name" value="NAD(P)-binding Rossmann-like Domain"/>
    <property type="match status" value="2"/>
</dbReference>
<proteinExistence type="predicted"/>
<evidence type="ECO:0000313" key="2">
    <source>
        <dbReference type="EMBL" id="CAE6964339.1"/>
    </source>
</evidence>
<feature type="compositionally biased region" description="Basic and acidic residues" evidence="1">
    <location>
        <begin position="64"/>
        <end position="95"/>
    </location>
</feature>
<reference evidence="2" key="1">
    <citation type="submission" date="2021-02" db="EMBL/GenBank/DDBJ databases">
        <authorList>
            <person name="Vanwijnsberghe S."/>
        </authorList>
    </citation>
    <scope>NUCLEOTIDE SEQUENCE</scope>
    <source>
        <strain evidence="2">R-70211</strain>
    </source>
</reference>